<protein>
    <submittedName>
        <fullName evidence="1">Uncharacterized protein</fullName>
    </submittedName>
</protein>
<organism evidence="1 2">
    <name type="scientific">Sphenostylis stenocarpa</name>
    <dbReference type="NCBI Taxonomy" id="92480"/>
    <lineage>
        <taxon>Eukaryota</taxon>
        <taxon>Viridiplantae</taxon>
        <taxon>Streptophyta</taxon>
        <taxon>Embryophyta</taxon>
        <taxon>Tracheophyta</taxon>
        <taxon>Spermatophyta</taxon>
        <taxon>Magnoliopsida</taxon>
        <taxon>eudicotyledons</taxon>
        <taxon>Gunneridae</taxon>
        <taxon>Pentapetalae</taxon>
        <taxon>rosids</taxon>
        <taxon>fabids</taxon>
        <taxon>Fabales</taxon>
        <taxon>Fabaceae</taxon>
        <taxon>Papilionoideae</taxon>
        <taxon>50 kb inversion clade</taxon>
        <taxon>NPAAA clade</taxon>
        <taxon>indigoferoid/millettioid clade</taxon>
        <taxon>Phaseoleae</taxon>
        <taxon>Sphenostylis</taxon>
    </lineage>
</organism>
<dbReference type="Gene3D" id="2.60.120.650">
    <property type="entry name" value="Cupin"/>
    <property type="match status" value="1"/>
</dbReference>
<dbReference type="EMBL" id="OY731401">
    <property type="protein sequence ID" value="CAJ1950383.1"/>
    <property type="molecule type" value="Genomic_DNA"/>
</dbReference>
<sequence>MRLVQALHLKRDSAASKYGICKIVSPLSASVPAGVVLMKEKAGFKFTTRVQPLRLAEWDSEDKVTFL</sequence>
<gene>
    <name evidence="1" type="ORF">AYBTSS11_LOCUS14224</name>
</gene>
<accession>A0AA86STV5</accession>
<dbReference type="Gramene" id="rna-AYBTSS11_LOCUS14224">
    <property type="protein sequence ID" value="CAJ1950383.1"/>
    <property type="gene ID" value="gene-AYBTSS11_LOCUS14224"/>
</dbReference>
<dbReference type="AlphaFoldDB" id="A0AA86STV5"/>
<evidence type="ECO:0000313" key="1">
    <source>
        <dbReference type="EMBL" id="CAJ1950383.1"/>
    </source>
</evidence>
<keyword evidence="2" id="KW-1185">Reference proteome</keyword>
<proteinExistence type="predicted"/>
<dbReference type="Proteomes" id="UP001189624">
    <property type="component" value="Chromosome 4"/>
</dbReference>
<name>A0AA86STV5_9FABA</name>
<evidence type="ECO:0000313" key="2">
    <source>
        <dbReference type="Proteomes" id="UP001189624"/>
    </source>
</evidence>
<reference evidence="1" key="1">
    <citation type="submission" date="2023-10" db="EMBL/GenBank/DDBJ databases">
        <authorList>
            <person name="Domelevo Entfellner J.-B."/>
        </authorList>
    </citation>
    <scope>NUCLEOTIDE SEQUENCE</scope>
</reference>